<dbReference type="PANTHER" id="PTHR31157">
    <property type="entry name" value="SCP DOMAIN-CONTAINING PROTEIN"/>
    <property type="match status" value="1"/>
</dbReference>
<proteinExistence type="predicted"/>
<gene>
    <name evidence="3" type="ORF">A2918_00385</name>
</gene>
<comment type="caution">
    <text evidence="3">The sequence shown here is derived from an EMBL/GenBank/DDBJ whole genome shotgun (WGS) entry which is preliminary data.</text>
</comment>
<organism evidence="3 4">
    <name type="scientific">Candidatus Yanofskybacteria bacterium RIFCSPLOWO2_01_FULL_42_49</name>
    <dbReference type="NCBI Taxonomy" id="1802694"/>
    <lineage>
        <taxon>Bacteria</taxon>
        <taxon>Candidatus Yanofskyibacteriota</taxon>
    </lineage>
</organism>
<evidence type="ECO:0000256" key="1">
    <source>
        <dbReference type="SAM" id="MobiDB-lite"/>
    </source>
</evidence>
<dbReference type="InterPro" id="IPR035940">
    <property type="entry name" value="CAP_sf"/>
</dbReference>
<dbReference type="PANTHER" id="PTHR31157:SF1">
    <property type="entry name" value="SCP DOMAIN-CONTAINING PROTEIN"/>
    <property type="match status" value="1"/>
</dbReference>
<sequence length="209" mass="22977">MATRLKLAVLVVFSVLGFWGCETFKSPTAPPSGSPGSGNEQGPPAQGPPPVPRAFISPDDIIFETNNQRRANGLNSLAENSKLNQAADFKMRDMFARQYFAHYGPDQTSGVPELLLRFNYQYSATGENLALGDFKNAKELVEVWMASPGHRANILHSVFRDIGVATGYDTFQGRLTMIVVQIFGTPRSSLTSTRFMQQKEADLSIDIKS</sequence>
<name>A0A1F8GGB8_9BACT</name>
<dbReference type="Proteomes" id="UP000178227">
    <property type="component" value="Unassembled WGS sequence"/>
</dbReference>
<dbReference type="Pfam" id="PF00188">
    <property type="entry name" value="CAP"/>
    <property type="match status" value="1"/>
</dbReference>
<evidence type="ECO:0000313" key="4">
    <source>
        <dbReference type="Proteomes" id="UP000178227"/>
    </source>
</evidence>
<feature type="region of interest" description="Disordered" evidence="1">
    <location>
        <begin position="27"/>
        <end position="53"/>
    </location>
</feature>
<dbReference type="SUPFAM" id="SSF55797">
    <property type="entry name" value="PR-1-like"/>
    <property type="match status" value="1"/>
</dbReference>
<reference evidence="3 4" key="1">
    <citation type="journal article" date="2016" name="Nat. Commun.">
        <title>Thousands of microbial genomes shed light on interconnected biogeochemical processes in an aquifer system.</title>
        <authorList>
            <person name="Anantharaman K."/>
            <person name="Brown C.T."/>
            <person name="Hug L.A."/>
            <person name="Sharon I."/>
            <person name="Castelle C.J."/>
            <person name="Probst A.J."/>
            <person name="Thomas B.C."/>
            <person name="Singh A."/>
            <person name="Wilkins M.J."/>
            <person name="Karaoz U."/>
            <person name="Brodie E.L."/>
            <person name="Williams K.H."/>
            <person name="Hubbard S.S."/>
            <person name="Banfield J.F."/>
        </authorList>
    </citation>
    <scope>NUCLEOTIDE SEQUENCE [LARGE SCALE GENOMIC DNA]</scope>
</reference>
<evidence type="ECO:0000313" key="3">
    <source>
        <dbReference type="EMBL" id="OGN23499.1"/>
    </source>
</evidence>
<dbReference type="Gene3D" id="3.40.33.10">
    <property type="entry name" value="CAP"/>
    <property type="match status" value="1"/>
</dbReference>
<dbReference type="CDD" id="cd05379">
    <property type="entry name" value="CAP_bacterial"/>
    <property type="match status" value="1"/>
</dbReference>
<feature type="domain" description="SCP" evidence="2">
    <location>
        <begin position="65"/>
        <end position="181"/>
    </location>
</feature>
<dbReference type="InterPro" id="IPR014044">
    <property type="entry name" value="CAP_dom"/>
</dbReference>
<dbReference type="AlphaFoldDB" id="A0A1F8GGB8"/>
<evidence type="ECO:0000259" key="2">
    <source>
        <dbReference type="Pfam" id="PF00188"/>
    </source>
</evidence>
<dbReference type="STRING" id="1802694.A2918_00385"/>
<accession>A0A1F8GGB8</accession>
<protein>
    <recommendedName>
        <fullName evidence="2">SCP domain-containing protein</fullName>
    </recommendedName>
</protein>
<dbReference type="EMBL" id="MGKI01000002">
    <property type="protein sequence ID" value="OGN23499.1"/>
    <property type="molecule type" value="Genomic_DNA"/>
</dbReference>